<dbReference type="Gene3D" id="3.40.30.10">
    <property type="entry name" value="Glutaredoxin"/>
    <property type="match status" value="1"/>
</dbReference>
<dbReference type="PANTHER" id="PTHR44051">
    <property type="entry name" value="GLUTATHIONE S-TRANSFERASE-RELATED"/>
    <property type="match status" value="1"/>
</dbReference>
<sequence>MDVKQEIDRTRHPDVDQDKLVLYVKKALPAPTMNSLKPLILIEALSIPHSIHIVESLSEETWYRDVNPYQLAPAIEDTETCEETATGERRRLCVFDSTAILLHLAEKHDGGGGGGTFRGGDVAERAAVTSWLVAYAAGLGATGEWWLKLRRPRGMEEALRVVADSVRREYDVLERRLGEPGQGFVALPDRPTIADFAIQPLANAAVAASAGIDFAQWPRLGAWSRRVADLPYVKRAVHRNSRLGMSEEELVEHGLLPAGE</sequence>
<evidence type="ECO:0000259" key="6">
    <source>
        <dbReference type="PROSITE" id="PS50405"/>
    </source>
</evidence>
<comment type="catalytic activity">
    <reaction evidence="4">
        <text>RX + glutathione = an S-substituted glutathione + a halide anion + H(+)</text>
        <dbReference type="Rhea" id="RHEA:16437"/>
        <dbReference type="ChEBI" id="CHEBI:15378"/>
        <dbReference type="ChEBI" id="CHEBI:16042"/>
        <dbReference type="ChEBI" id="CHEBI:17792"/>
        <dbReference type="ChEBI" id="CHEBI:57925"/>
        <dbReference type="ChEBI" id="CHEBI:90779"/>
        <dbReference type="EC" id="2.5.1.18"/>
    </reaction>
</comment>
<reference evidence="7" key="1">
    <citation type="submission" date="2022-07" db="EMBL/GenBank/DDBJ databases">
        <title>Draft genome sequence of Zalerion maritima ATCC 34329, a (micro)plastics degrading marine fungus.</title>
        <authorList>
            <person name="Paco A."/>
            <person name="Goncalves M.F.M."/>
            <person name="Rocha-Santos T.A.P."/>
            <person name="Alves A."/>
        </authorList>
    </citation>
    <scope>NUCLEOTIDE SEQUENCE</scope>
    <source>
        <strain evidence="7">ATCC 34329</strain>
    </source>
</reference>
<evidence type="ECO:0000256" key="1">
    <source>
        <dbReference type="ARBA" id="ARBA00007409"/>
    </source>
</evidence>
<dbReference type="AlphaFoldDB" id="A0AAD5WUL7"/>
<proteinExistence type="inferred from homology"/>
<dbReference type="Proteomes" id="UP001201980">
    <property type="component" value="Unassembled WGS sequence"/>
</dbReference>
<evidence type="ECO:0000313" key="8">
    <source>
        <dbReference type="Proteomes" id="UP001201980"/>
    </source>
</evidence>
<dbReference type="InterPro" id="IPR036249">
    <property type="entry name" value="Thioredoxin-like_sf"/>
</dbReference>
<dbReference type="PROSITE" id="PS50404">
    <property type="entry name" value="GST_NTER"/>
    <property type="match status" value="1"/>
</dbReference>
<keyword evidence="3" id="KW-0808">Transferase</keyword>
<comment type="caution">
    <text evidence="7">The sequence shown here is derived from an EMBL/GenBank/DDBJ whole genome shotgun (WGS) entry which is preliminary data.</text>
</comment>
<keyword evidence="8" id="KW-1185">Reference proteome</keyword>
<dbReference type="InterPro" id="IPR004045">
    <property type="entry name" value="Glutathione_S-Trfase_N"/>
</dbReference>
<dbReference type="SUPFAM" id="SSF47616">
    <property type="entry name" value="GST C-terminal domain-like"/>
    <property type="match status" value="1"/>
</dbReference>
<evidence type="ECO:0000256" key="4">
    <source>
        <dbReference type="ARBA" id="ARBA00047960"/>
    </source>
</evidence>
<gene>
    <name evidence="7" type="ORF">MKZ38_000481</name>
</gene>
<dbReference type="PROSITE" id="PS50405">
    <property type="entry name" value="GST_CTER"/>
    <property type="match status" value="1"/>
</dbReference>
<protein>
    <recommendedName>
        <fullName evidence="2">glutathione transferase</fullName>
        <ecNumber evidence="2">2.5.1.18</ecNumber>
    </recommendedName>
</protein>
<organism evidence="7 8">
    <name type="scientific">Zalerion maritima</name>
    <dbReference type="NCBI Taxonomy" id="339359"/>
    <lineage>
        <taxon>Eukaryota</taxon>
        <taxon>Fungi</taxon>
        <taxon>Dikarya</taxon>
        <taxon>Ascomycota</taxon>
        <taxon>Pezizomycotina</taxon>
        <taxon>Sordariomycetes</taxon>
        <taxon>Lulworthiomycetidae</taxon>
        <taxon>Lulworthiales</taxon>
        <taxon>Lulworthiaceae</taxon>
        <taxon>Zalerion</taxon>
    </lineage>
</organism>
<dbReference type="InterPro" id="IPR010987">
    <property type="entry name" value="Glutathione-S-Trfase_C-like"/>
</dbReference>
<comment type="similarity">
    <text evidence="1">Belongs to the GST superfamily.</text>
</comment>
<dbReference type="InterPro" id="IPR036282">
    <property type="entry name" value="Glutathione-S-Trfase_C_sf"/>
</dbReference>
<dbReference type="EC" id="2.5.1.18" evidence="2"/>
<evidence type="ECO:0000256" key="3">
    <source>
        <dbReference type="ARBA" id="ARBA00022679"/>
    </source>
</evidence>
<dbReference type="GO" id="GO:0004364">
    <property type="term" value="F:glutathione transferase activity"/>
    <property type="evidence" value="ECO:0007669"/>
    <property type="project" value="UniProtKB-EC"/>
</dbReference>
<name>A0AAD5WUL7_9PEZI</name>
<accession>A0AAD5WUL7</accession>
<evidence type="ECO:0000313" key="7">
    <source>
        <dbReference type="EMBL" id="KAJ2902517.1"/>
    </source>
</evidence>
<feature type="domain" description="GST C-terminal" evidence="6">
    <location>
        <begin position="121"/>
        <end position="247"/>
    </location>
</feature>
<dbReference type="SUPFAM" id="SSF52833">
    <property type="entry name" value="Thioredoxin-like"/>
    <property type="match status" value="1"/>
</dbReference>
<dbReference type="Pfam" id="PF13409">
    <property type="entry name" value="GST_N_2"/>
    <property type="match status" value="1"/>
</dbReference>
<dbReference type="EMBL" id="JAKWBI020000110">
    <property type="protein sequence ID" value="KAJ2902517.1"/>
    <property type="molecule type" value="Genomic_DNA"/>
</dbReference>
<evidence type="ECO:0000256" key="2">
    <source>
        <dbReference type="ARBA" id="ARBA00012452"/>
    </source>
</evidence>
<evidence type="ECO:0000259" key="5">
    <source>
        <dbReference type="PROSITE" id="PS50404"/>
    </source>
</evidence>
<dbReference type="Gene3D" id="1.20.1050.10">
    <property type="match status" value="1"/>
</dbReference>
<feature type="domain" description="GST N-terminal" evidence="5">
    <location>
        <begin position="22"/>
        <end position="112"/>
    </location>
</feature>
<dbReference type="PANTHER" id="PTHR44051:SF20">
    <property type="entry name" value="GLUTATHIONE TRANSFERASE 1 (EUROFUNG)"/>
    <property type="match status" value="1"/>
</dbReference>